<feature type="compositionally biased region" description="Basic and acidic residues" evidence="2">
    <location>
        <begin position="372"/>
        <end position="382"/>
    </location>
</feature>
<evidence type="ECO:0000313" key="4">
    <source>
        <dbReference type="Proteomes" id="UP001472866"/>
    </source>
</evidence>
<feature type="compositionally biased region" description="Acidic residues" evidence="2">
    <location>
        <begin position="125"/>
        <end position="134"/>
    </location>
</feature>
<dbReference type="AlphaFoldDB" id="A0AAX4P7Z0"/>
<protein>
    <submittedName>
        <fullName evidence="3">Uncharacterized protein</fullName>
    </submittedName>
</protein>
<feature type="compositionally biased region" description="Low complexity" evidence="2">
    <location>
        <begin position="109"/>
        <end position="119"/>
    </location>
</feature>
<evidence type="ECO:0000256" key="1">
    <source>
        <dbReference type="SAM" id="Coils"/>
    </source>
</evidence>
<sequence>MVTGGGPPILRRVPSAAGSDVTVSSIDNIIQELLSHAEMEVEDSVRSIEEASLGRAANPTQPQPKGDAPSSLAEDLPPVEAEESFTPSFAQESSVWYEAQAEFDHLSDAEAANAAARAEVGLGSNDEEDEEEDVAGPSERGASDDLSDSESDFSLGSSTPGAGRRGRGYSDRDAIKSVQTRLLSVMKKEAKLHIKAEMAKTESDVLRGKVRAAEERTRRWEAKCKALEAKCAKLRGQDAYQQCRRLQSSLAKSTELNSKLVHKIQALKLELRKEKARRHHAEQAARMSADRRGVRLDAGDSMESLGGYQAESALGSSGAAATHFDSTDRGYEITDLRNQVRHLRGALDQAEAANSAILTSLRGGGQTAGGTRTERAWRREEEPGAEDEAAVAPVVSLNNFMAKPVIEEVKSSLAELKSSITAEDRLSGGQWHQSRGDWSASEAEREEDPDHPASRGDGVGLHYASQIPPQNMDKEDLRQAREAYQQEVRRMRQLFLSRQEIVSPKTTPS</sequence>
<keyword evidence="1" id="KW-0175">Coiled coil</keyword>
<dbReference type="Proteomes" id="UP001472866">
    <property type="component" value="Chromosome 05"/>
</dbReference>
<proteinExistence type="predicted"/>
<feature type="region of interest" description="Disordered" evidence="2">
    <location>
        <begin position="423"/>
        <end position="484"/>
    </location>
</feature>
<dbReference type="EMBL" id="CP151505">
    <property type="protein sequence ID" value="WZN62309.1"/>
    <property type="molecule type" value="Genomic_DNA"/>
</dbReference>
<feature type="compositionally biased region" description="Basic and acidic residues" evidence="2">
    <location>
        <begin position="39"/>
        <end position="49"/>
    </location>
</feature>
<name>A0AAX4P7Z0_9CHLO</name>
<evidence type="ECO:0000313" key="3">
    <source>
        <dbReference type="EMBL" id="WZN62309.1"/>
    </source>
</evidence>
<accession>A0AAX4P7Z0</accession>
<feature type="compositionally biased region" description="Basic and acidic residues" evidence="2">
    <location>
        <begin position="472"/>
        <end position="481"/>
    </location>
</feature>
<reference evidence="3 4" key="1">
    <citation type="submission" date="2024-03" db="EMBL/GenBank/DDBJ databases">
        <title>Complete genome sequence of the green alga Chloropicon roscoffensis RCC1871.</title>
        <authorList>
            <person name="Lemieux C."/>
            <person name="Pombert J.-F."/>
            <person name="Otis C."/>
            <person name="Turmel M."/>
        </authorList>
    </citation>
    <scope>NUCLEOTIDE SEQUENCE [LARGE SCALE GENOMIC DNA]</scope>
    <source>
        <strain evidence="3 4">RCC1871</strain>
    </source>
</reference>
<feature type="coiled-coil region" evidence="1">
    <location>
        <begin position="196"/>
        <end position="284"/>
    </location>
</feature>
<keyword evidence="4" id="KW-1185">Reference proteome</keyword>
<feature type="region of interest" description="Disordered" evidence="2">
    <location>
        <begin position="361"/>
        <end position="389"/>
    </location>
</feature>
<organism evidence="3 4">
    <name type="scientific">Chloropicon roscoffensis</name>
    <dbReference type="NCBI Taxonomy" id="1461544"/>
    <lineage>
        <taxon>Eukaryota</taxon>
        <taxon>Viridiplantae</taxon>
        <taxon>Chlorophyta</taxon>
        <taxon>Chloropicophyceae</taxon>
        <taxon>Chloropicales</taxon>
        <taxon>Chloropicaceae</taxon>
        <taxon>Chloropicon</taxon>
    </lineage>
</organism>
<feature type="region of interest" description="Disordered" evidence="2">
    <location>
        <begin position="39"/>
        <end position="90"/>
    </location>
</feature>
<feature type="region of interest" description="Disordered" evidence="2">
    <location>
        <begin position="108"/>
        <end position="173"/>
    </location>
</feature>
<gene>
    <name evidence="3" type="ORF">HKI87_05g38450</name>
</gene>
<evidence type="ECO:0000256" key="2">
    <source>
        <dbReference type="SAM" id="MobiDB-lite"/>
    </source>
</evidence>